<gene>
    <name evidence="6" type="ORF">MELIAE_LOCUS3023</name>
</gene>
<feature type="transmembrane region" description="Helical" evidence="5">
    <location>
        <begin position="411"/>
        <end position="433"/>
    </location>
</feature>
<dbReference type="Gene3D" id="1.20.1250.20">
    <property type="entry name" value="MFS general substrate transporter like domains"/>
    <property type="match status" value="1"/>
</dbReference>
<reference evidence="6" key="1">
    <citation type="submission" date="2021-12" db="EMBL/GenBank/DDBJ databases">
        <authorList>
            <person name="King R."/>
        </authorList>
    </citation>
    <scope>NUCLEOTIDE SEQUENCE</scope>
</reference>
<keyword evidence="7" id="KW-1185">Reference proteome</keyword>
<proteinExistence type="predicted"/>
<dbReference type="InterPro" id="IPR036259">
    <property type="entry name" value="MFS_trans_sf"/>
</dbReference>
<keyword evidence="4 5" id="KW-0472">Membrane</keyword>
<feature type="transmembrane region" description="Helical" evidence="5">
    <location>
        <begin position="348"/>
        <end position="374"/>
    </location>
</feature>
<dbReference type="SUPFAM" id="SSF103473">
    <property type="entry name" value="MFS general substrate transporter"/>
    <property type="match status" value="1"/>
</dbReference>
<dbReference type="OrthoDB" id="6133115at2759"/>
<feature type="transmembrane region" description="Helical" evidence="5">
    <location>
        <begin position="259"/>
        <end position="277"/>
    </location>
</feature>
<protein>
    <submittedName>
        <fullName evidence="6">Uncharacterized protein</fullName>
    </submittedName>
</protein>
<dbReference type="InterPro" id="IPR005828">
    <property type="entry name" value="MFS_sugar_transport-like"/>
</dbReference>
<dbReference type="GO" id="GO:0016020">
    <property type="term" value="C:membrane"/>
    <property type="evidence" value="ECO:0007669"/>
    <property type="project" value="UniProtKB-SubCell"/>
</dbReference>
<accession>A0A9P0AWP2</accession>
<dbReference type="AlphaFoldDB" id="A0A9P0AWP2"/>
<dbReference type="PANTHER" id="PTHR48021:SF46">
    <property type="entry name" value="MAJOR FACILITATOR SUPERFAMILY (MFS) PROFILE DOMAIN-CONTAINING PROTEIN"/>
    <property type="match status" value="1"/>
</dbReference>
<feature type="transmembrane region" description="Helical" evidence="5">
    <location>
        <begin position="319"/>
        <end position="336"/>
    </location>
</feature>
<feature type="transmembrane region" description="Helical" evidence="5">
    <location>
        <begin position="89"/>
        <end position="108"/>
    </location>
</feature>
<feature type="transmembrane region" description="Helical" evidence="5">
    <location>
        <begin position="386"/>
        <end position="405"/>
    </location>
</feature>
<evidence type="ECO:0000313" key="7">
    <source>
        <dbReference type="Proteomes" id="UP001154078"/>
    </source>
</evidence>
<dbReference type="Proteomes" id="UP001154078">
    <property type="component" value="Chromosome 2"/>
</dbReference>
<organism evidence="6 7">
    <name type="scientific">Brassicogethes aeneus</name>
    <name type="common">Rape pollen beetle</name>
    <name type="synonym">Meligethes aeneus</name>
    <dbReference type="NCBI Taxonomy" id="1431903"/>
    <lineage>
        <taxon>Eukaryota</taxon>
        <taxon>Metazoa</taxon>
        <taxon>Ecdysozoa</taxon>
        <taxon>Arthropoda</taxon>
        <taxon>Hexapoda</taxon>
        <taxon>Insecta</taxon>
        <taxon>Pterygota</taxon>
        <taxon>Neoptera</taxon>
        <taxon>Endopterygota</taxon>
        <taxon>Coleoptera</taxon>
        <taxon>Polyphaga</taxon>
        <taxon>Cucujiformia</taxon>
        <taxon>Nitidulidae</taxon>
        <taxon>Meligethinae</taxon>
        <taxon>Brassicogethes</taxon>
    </lineage>
</organism>
<dbReference type="PROSITE" id="PS51257">
    <property type="entry name" value="PROKAR_LIPOPROTEIN"/>
    <property type="match status" value="1"/>
</dbReference>
<evidence type="ECO:0000256" key="3">
    <source>
        <dbReference type="ARBA" id="ARBA00022989"/>
    </source>
</evidence>
<dbReference type="InterPro" id="IPR050549">
    <property type="entry name" value="MFS_Trehalose_Transporter"/>
</dbReference>
<dbReference type="GO" id="GO:0022857">
    <property type="term" value="F:transmembrane transporter activity"/>
    <property type="evidence" value="ECO:0007669"/>
    <property type="project" value="InterPro"/>
</dbReference>
<name>A0A9P0AWP2_BRAAE</name>
<sequence>MFWKNIVHAINQHRKQWPQILCILISCFSGILYGLSYAWMSPAILGITLDEENYNLTENDVFLTVIPLTTVAIAAVLFSYLNDAIGRRITLMIMLIPYMIFWMIIIYHKWMYSIYFAKILEGITECVFISLPMHIGEIASPEIRCSWGYMLPFSRYFGIFLLNVILKYNTINRTAYISLGLCIIFLSICPFIQETPYYYLMKRKESKVKNTLQYMYQEDDVHGKYQSLMDDVHRQMFEPGTWMSLFTIPTNRKALLRGLYLQMAIPFSGSTCLILYGEEIFEQSADTLFIIYMGTYCIACIFAAFSVSKLGSKVSFRYSSLFCTIFLLIQTIYFYYKHHSPDSVEGFQWVPVTISMLFCISHALGVGTLGVLMMGELFSLRVKSKGLALCTFAYIIAEVFNNKIFNVLLTFYSLFASLLYLTCTCGFFFLFSFRMVPETYKKTLGEIQQDFAIK</sequence>
<dbReference type="EMBL" id="OV121133">
    <property type="protein sequence ID" value="CAH0550126.1"/>
    <property type="molecule type" value="Genomic_DNA"/>
</dbReference>
<evidence type="ECO:0000313" key="6">
    <source>
        <dbReference type="EMBL" id="CAH0550126.1"/>
    </source>
</evidence>
<dbReference type="Pfam" id="PF00083">
    <property type="entry name" value="Sugar_tr"/>
    <property type="match status" value="1"/>
</dbReference>
<evidence type="ECO:0000256" key="4">
    <source>
        <dbReference type="ARBA" id="ARBA00023136"/>
    </source>
</evidence>
<feature type="transmembrane region" description="Helical" evidence="5">
    <location>
        <begin position="289"/>
        <end position="307"/>
    </location>
</feature>
<feature type="transmembrane region" description="Helical" evidence="5">
    <location>
        <begin position="20"/>
        <end position="41"/>
    </location>
</feature>
<evidence type="ECO:0000256" key="5">
    <source>
        <dbReference type="SAM" id="Phobius"/>
    </source>
</evidence>
<comment type="subcellular location">
    <subcellularLocation>
        <location evidence="1">Membrane</location>
    </subcellularLocation>
</comment>
<keyword evidence="3 5" id="KW-1133">Transmembrane helix</keyword>
<evidence type="ECO:0000256" key="1">
    <source>
        <dbReference type="ARBA" id="ARBA00004370"/>
    </source>
</evidence>
<feature type="transmembrane region" description="Helical" evidence="5">
    <location>
        <begin position="61"/>
        <end position="82"/>
    </location>
</feature>
<feature type="transmembrane region" description="Helical" evidence="5">
    <location>
        <begin position="174"/>
        <end position="200"/>
    </location>
</feature>
<keyword evidence="2 5" id="KW-0812">Transmembrane</keyword>
<dbReference type="PANTHER" id="PTHR48021">
    <property type="match status" value="1"/>
</dbReference>
<evidence type="ECO:0000256" key="2">
    <source>
        <dbReference type="ARBA" id="ARBA00022692"/>
    </source>
</evidence>